<dbReference type="SUPFAM" id="SSF52540">
    <property type="entry name" value="P-loop containing nucleoside triphosphate hydrolases"/>
    <property type="match status" value="1"/>
</dbReference>
<sequence length="71" mass="7456">NVLNNVLEKIIALQKKTSCIRNLCILAHVDHGKTTLADSLVASNGIISSRLAGKSSAISLHYTTGNGHCGL</sequence>
<name>A0A8C2BZ85_CYPCA</name>
<dbReference type="Ensembl" id="ENSCCRT00020005300.1">
    <property type="protein sequence ID" value="ENSCCRP00020004659.1"/>
    <property type="gene ID" value="ENSCCRG00020002661.1"/>
</dbReference>
<feature type="domain" description="Tr-type G" evidence="1">
    <location>
        <begin position="20"/>
        <end position="54"/>
    </location>
</feature>
<dbReference type="PANTHER" id="PTHR42908:SF3">
    <property type="entry name" value="ELONGATION FACTOR-LIKE GTPASE 1"/>
    <property type="match status" value="1"/>
</dbReference>
<protein>
    <recommendedName>
        <fullName evidence="1">Tr-type G domain-containing protein</fullName>
    </recommendedName>
</protein>
<dbReference type="Pfam" id="PF00009">
    <property type="entry name" value="GTP_EFTU"/>
    <property type="match status" value="1"/>
</dbReference>
<reference evidence="2" key="1">
    <citation type="submission" date="2025-08" db="UniProtKB">
        <authorList>
            <consortium name="Ensembl"/>
        </authorList>
    </citation>
    <scope>IDENTIFICATION</scope>
</reference>
<dbReference type="Proteomes" id="UP000694701">
    <property type="component" value="Unplaced"/>
</dbReference>
<dbReference type="GO" id="GO:0005525">
    <property type="term" value="F:GTP binding"/>
    <property type="evidence" value="ECO:0007669"/>
    <property type="project" value="InterPro"/>
</dbReference>
<evidence type="ECO:0000259" key="1">
    <source>
        <dbReference type="Pfam" id="PF00009"/>
    </source>
</evidence>
<proteinExistence type="predicted"/>
<organism evidence="2 3">
    <name type="scientific">Cyprinus carpio</name>
    <name type="common">Common carp</name>
    <dbReference type="NCBI Taxonomy" id="7962"/>
    <lineage>
        <taxon>Eukaryota</taxon>
        <taxon>Metazoa</taxon>
        <taxon>Chordata</taxon>
        <taxon>Craniata</taxon>
        <taxon>Vertebrata</taxon>
        <taxon>Euteleostomi</taxon>
        <taxon>Actinopterygii</taxon>
        <taxon>Neopterygii</taxon>
        <taxon>Teleostei</taxon>
        <taxon>Ostariophysi</taxon>
        <taxon>Cypriniformes</taxon>
        <taxon>Cyprinidae</taxon>
        <taxon>Cyprininae</taxon>
        <taxon>Cyprinus</taxon>
    </lineage>
</organism>
<dbReference type="GO" id="GO:1990904">
    <property type="term" value="C:ribonucleoprotein complex"/>
    <property type="evidence" value="ECO:0007669"/>
    <property type="project" value="TreeGrafter"/>
</dbReference>
<dbReference type="InterPro" id="IPR000795">
    <property type="entry name" value="T_Tr_GTP-bd_dom"/>
</dbReference>
<evidence type="ECO:0000313" key="3">
    <source>
        <dbReference type="Proteomes" id="UP000694701"/>
    </source>
</evidence>
<dbReference type="GO" id="GO:0005829">
    <property type="term" value="C:cytosol"/>
    <property type="evidence" value="ECO:0007669"/>
    <property type="project" value="TreeGrafter"/>
</dbReference>
<dbReference type="PANTHER" id="PTHR42908">
    <property type="entry name" value="TRANSLATION ELONGATION FACTOR-RELATED"/>
    <property type="match status" value="1"/>
</dbReference>
<dbReference type="GO" id="GO:0043022">
    <property type="term" value="F:ribosome binding"/>
    <property type="evidence" value="ECO:0007669"/>
    <property type="project" value="TreeGrafter"/>
</dbReference>
<dbReference type="AlphaFoldDB" id="A0A8C2BZ85"/>
<dbReference type="GO" id="GO:0003924">
    <property type="term" value="F:GTPase activity"/>
    <property type="evidence" value="ECO:0007669"/>
    <property type="project" value="InterPro"/>
</dbReference>
<accession>A0A8C2BZ85</accession>
<evidence type="ECO:0000313" key="2">
    <source>
        <dbReference type="Ensembl" id="ENSCCRP00020004659.1"/>
    </source>
</evidence>
<dbReference type="GO" id="GO:0042256">
    <property type="term" value="P:cytosolic ribosome assembly"/>
    <property type="evidence" value="ECO:0007669"/>
    <property type="project" value="TreeGrafter"/>
</dbReference>
<dbReference type="InterPro" id="IPR027417">
    <property type="entry name" value="P-loop_NTPase"/>
</dbReference>
<dbReference type="Gene3D" id="3.40.50.300">
    <property type="entry name" value="P-loop containing nucleotide triphosphate hydrolases"/>
    <property type="match status" value="1"/>
</dbReference>